<dbReference type="PANTHER" id="PTHR17630">
    <property type="entry name" value="DIENELACTONE HYDROLASE"/>
    <property type="match status" value="1"/>
</dbReference>
<gene>
    <name evidence="2" type="ORF">M752DRAFT_278920</name>
</gene>
<dbReference type="GO" id="GO:0016787">
    <property type="term" value="F:hydrolase activity"/>
    <property type="evidence" value="ECO:0007669"/>
    <property type="project" value="UniProtKB-KW"/>
</dbReference>
<name>A0A370P934_ASPPH</name>
<feature type="domain" description="Dienelactone hydrolase" evidence="1">
    <location>
        <begin position="35"/>
        <end position="247"/>
    </location>
</feature>
<dbReference type="Pfam" id="PF01738">
    <property type="entry name" value="DLH"/>
    <property type="match status" value="1"/>
</dbReference>
<protein>
    <submittedName>
        <fullName evidence="2">Putative hydrolase</fullName>
    </submittedName>
</protein>
<evidence type="ECO:0000313" key="2">
    <source>
        <dbReference type="EMBL" id="RDK38683.1"/>
    </source>
</evidence>
<organism evidence="2 3">
    <name type="scientific">Aspergillus phoenicis ATCC 13157</name>
    <dbReference type="NCBI Taxonomy" id="1353007"/>
    <lineage>
        <taxon>Eukaryota</taxon>
        <taxon>Fungi</taxon>
        <taxon>Dikarya</taxon>
        <taxon>Ascomycota</taxon>
        <taxon>Pezizomycotina</taxon>
        <taxon>Eurotiomycetes</taxon>
        <taxon>Eurotiomycetidae</taxon>
        <taxon>Eurotiales</taxon>
        <taxon>Aspergillaceae</taxon>
        <taxon>Aspergillus</taxon>
    </lineage>
</organism>
<keyword evidence="3" id="KW-1185">Reference proteome</keyword>
<dbReference type="AlphaFoldDB" id="A0A370P934"/>
<evidence type="ECO:0000313" key="3">
    <source>
        <dbReference type="Proteomes" id="UP000254937"/>
    </source>
</evidence>
<evidence type="ECO:0000259" key="1">
    <source>
        <dbReference type="Pfam" id="PF01738"/>
    </source>
</evidence>
<dbReference type="SUPFAM" id="SSF53474">
    <property type="entry name" value="alpha/beta-Hydrolases"/>
    <property type="match status" value="1"/>
</dbReference>
<keyword evidence="2" id="KW-0378">Hydrolase</keyword>
<dbReference type="InterPro" id="IPR029058">
    <property type="entry name" value="AB_hydrolase_fold"/>
</dbReference>
<reference evidence="2 3" key="1">
    <citation type="submission" date="2018-07" db="EMBL/GenBank/DDBJ databases">
        <title>Section-level genome sequencing of Aspergillus section Nigri to investigate inter- and intra-species variation.</title>
        <authorList>
            <consortium name="DOE Joint Genome Institute"/>
            <person name="Vesth T.C."/>
            <person name="Nybo J.L."/>
            <person name="Theobald S."/>
            <person name="Frisvad J.C."/>
            <person name="Larsen T.O."/>
            <person name="Nielsen K.F."/>
            <person name="Hoof J.B."/>
            <person name="Brandl J."/>
            <person name="Salamov A."/>
            <person name="Riley R."/>
            <person name="Gladden J.M."/>
            <person name="Phatale P."/>
            <person name="Nielsen M.T."/>
            <person name="Lyhne E.K."/>
            <person name="Kogle M.E."/>
            <person name="Strasser K."/>
            <person name="McDonnell E."/>
            <person name="Barry K."/>
            <person name="Clum A."/>
            <person name="Chen C."/>
            <person name="Nolan M."/>
            <person name="Sandor L."/>
            <person name="Kuo A."/>
            <person name="Lipzen A."/>
            <person name="Hainaut M."/>
            <person name="Drula E."/>
            <person name="Tsang A."/>
            <person name="Magnuson J.K."/>
            <person name="Henrissat B."/>
            <person name="Wiebenga A."/>
            <person name="Simmons B.A."/>
            <person name="Makela M.R."/>
            <person name="De vries R.P."/>
            <person name="Grigoriev I.V."/>
            <person name="Mortensen U.H."/>
            <person name="Baker S.E."/>
            <person name="Andersen M.R."/>
        </authorList>
    </citation>
    <scope>NUCLEOTIDE SEQUENCE [LARGE SCALE GENOMIC DNA]</scope>
    <source>
        <strain evidence="2 3">ATCC 13157</strain>
    </source>
</reference>
<sequence>MSISECCIKGFRWNGTPTGRTDTLGPNAVYITGSNPDIAILFIPDLYGWTFPNVRLLADRFATEINATVFVPDFFGGEVLDFDLITTNQFSRLDLPGFFSRNGRTQREPEIFEFARRLRRELGFRRIGAVGYCYGGWASFRLGAAEHANEPLVDCISIGHPSLLLKEDIENVAVPVQVLAPEIDAAYTAELKTYTFETLQRRQVVFDYQHFPGVEHSCFIRGDKTQPGERAAMDRGKNAAVAWFRQHLAERAQ</sequence>
<dbReference type="Gene3D" id="3.40.50.1820">
    <property type="entry name" value="alpha/beta hydrolase"/>
    <property type="match status" value="1"/>
</dbReference>
<dbReference type="Proteomes" id="UP000254937">
    <property type="component" value="Unassembled WGS sequence"/>
</dbReference>
<accession>A0A370P934</accession>
<dbReference type="InterPro" id="IPR002925">
    <property type="entry name" value="Dienelactn_hydro"/>
</dbReference>
<dbReference type="PANTHER" id="PTHR17630:SF55">
    <property type="entry name" value="DIENELACTONE HYDROLASE FAMILY PROTEIN (AFU_ORTHOLOGUE AFUA_1G01900)"/>
    <property type="match status" value="1"/>
</dbReference>
<dbReference type="EMBL" id="KZ851864">
    <property type="protein sequence ID" value="RDK38683.1"/>
    <property type="molecule type" value="Genomic_DNA"/>
</dbReference>
<proteinExistence type="predicted"/>